<evidence type="ECO:0000313" key="8">
    <source>
        <dbReference type="Proteomes" id="UP001610334"/>
    </source>
</evidence>
<proteinExistence type="inferred from homology"/>
<feature type="transmembrane region" description="Helical" evidence="6">
    <location>
        <begin position="140"/>
        <end position="161"/>
    </location>
</feature>
<comment type="similarity">
    <text evidence="2">Belongs to the paxB family.</text>
</comment>
<keyword evidence="4 6" id="KW-1133">Transmembrane helix</keyword>
<evidence type="ECO:0000256" key="5">
    <source>
        <dbReference type="ARBA" id="ARBA00023136"/>
    </source>
</evidence>
<reference evidence="7 8" key="1">
    <citation type="submission" date="2024-07" db="EMBL/GenBank/DDBJ databases">
        <title>Section-level genome sequencing and comparative genomics of Aspergillus sections Usti and Cavernicolus.</title>
        <authorList>
            <consortium name="Lawrence Berkeley National Laboratory"/>
            <person name="Nybo J.L."/>
            <person name="Vesth T.C."/>
            <person name="Theobald S."/>
            <person name="Frisvad J.C."/>
            <person name="Larsen T.O."/>
            <person name="Kjaerboelling I."/>
            <person name="Rothschild-Mancinelli K."/>
            <person name="Lyhne E.K."/>
            <person name="Kogle M.E."/>
            <person name="Barry K."/>
            <person name="Clum A."/>
            <person name="Na H."/>
            <person name="Ledsgaard L."/>
            <person name="Lin J."/>
            <person name="Lipzen A."/>
            <person name="Kuo A."/>
            <person name="Riley R."/>
            <person name="Mondo S."/>
            <person name="Labutti K."/>
            <person name="Haridas S."/>
            <person name="Pangalinan J."/>
            <person name="Salamov A.A."/>
            <person name="Simmons B.A."/>
            <person name="Magnuson J.K."/>
            <person name="Chen J."/>
            <person name="Drula E."/>
            <person name="Henrissat B."/>
            <person name="Wiebenga A."/>
            <person name="Lubbers R.J."/>
            <person name="Gomes A.C."/>
            <person name="Makela M.R."/>
            <person name="Stajich J."/>
            <person name="Grigoriev I.V."/>
            <person name="Mortensen U.H."/>
            <person name="De Vries R.P."/>
            <person name="Baker S.E."/>
            <person name="Andersen M.R."/>
        </authorList>
    </citation>
    <scope>NUCLEOTIDE SEQUENCE [LARGE SCALE GENOMIC DNA]</scope>
    <source>
        <strain evidence="7 8">CBS 588.65</strain>
    </source>
</reference>
<dbReference type="Proteomes" id="UP001610334">
    <property type="component" value="Unassembled WGS sequence"/>
</dbReference>
<feature type="transmembrane region" description="Helical" evidence="6">
    <location>
        <begin position="111"/>
        <end position="134"/>
    </location>
</feature>
<feature type="transmembrane region" description="Helical" evidence="6">
    <location>
        <begin position="75"/>
        <end position="99"/>
    </location>
</feature>
<evidence type="ECO:0000256" key="2">
    <source>
        <dbReference type="ARBA" id="ARBA00006757"/>
    </source>
</evidence>
<keyword evidence="5 6" id="KW-0472">Membrane</keyword>
<feature type="transmembrane region" description="Helical" evidence="6">
    <location>
        <begin position="173"/>
        <end position="193"/>
    </location>
</feature>
<dbReference type="PANTHER" id="PTHR42038:SF3">
    <property type="entry name" value="INTEGRAL MEMBRANE PROTEIN (AFU_ORTHOLOGUE AFUA_5G14600)"/>
    <property type="match status" value="1"/>
</dbReference>
<feature type="transmembrane region" description="Helical" evidence="6">
    <location>
        <begin position="50"/>
        <end position="69"/>
    </location>
</feature>
<protein>
    <submittedName>
        <fullName evidence="7">Uncharacterized protein</fullName>
    </submittedName>
</protein>
<comment type="subcellular location">
    <subcellularLocation>
        <location evidence="1">Membrane</location>
        <topology evidence="1">Multi-pass membrane protein</topology>
    </subcellularLocation>
</comment>
<feature type="transmembrane region" description="Helical" evidence="6">
    <location>
        <begin position="20"/>
        <end position="38"/>
    </location>
</feature>
<evidence type="ECO:0000256" key="6">
    <source>
        <dbReference type="SAM" id="Phobius"/>
    </source>
</evidence>
<evidence type="ECO:0000256" key="3">
    <source>
        <dbReference type="ARBA" id="ARBA00022692"/>
    </source>
</evidence>
<gene>
    <name evidence="7" type="ORF">BJX63DRAFT_418275</name>
</gene>
<organism evidence="7 8">
    <name type="scientific">Aspergillus granulosus</name>
    <dbReference type="NCBI Taxonomy" id="176169"/>
    <lineage>
        <taxon>Eukaryota</taxon>
        <taxon>Fungi</taxon>
        <taxon>Dikarya</taxon>
        <taxon>Ascomycota</taxon>
        <taxon>Pezizomycotina</taxon>
        <taxon>Eurotiomycetes</taxon>
        <taxon>Eurotiomycetidae</taxon>
        <taxon>Eurotiales</taxon>
        <taxon>Aspergillaceae</taxon>
        <taxon>Aspergillus</taxon>
        <taxon>Aspergillus subgen. Nidulantes</taxon>
    </lineage>
</organism>
<dbReference type="Pfam" id="PF25129">
    <property type="entry name" value="Pyr4-TMTC"/>
    <property type="match status" value="1"/>
</dbReference>
<evidence type="ECO:0000313" key="7">
    <source>
        <dbReference type="EMBL" id="KAL2820631.1"/>
    </source>
</evidence>
<feature type="transmembrane region" description="Helical" evidence="6">
    <location>
        <begin position="205"/>
        <end position="226"/>
    </location>
</feature>
<evidence type="ECO:0000256" key="1">
    <source>
        <dbReference type="ARBA" id="ARBA00004141"/>
    </source>
</evidence>
<dbReference type="EMBL" id="JBFXLT010000006">
    <property type="protein sequence ID" value="KAL2820631.1"/>
    <property type="molecule type" value="Genomic_DNA"/>
</dbReference>
<dbReference type="PANTHER" id="PTHR42038">
    <property type="match status" value="1"/>
</dbReference>
<keyword evidence="8" id="KW-1185">Reference proteome</keyword>
<sequence length="240" mass="27294">MEEGWDFDSAPPEFKQVQPLLIGLFAVSGTGWLVNYFTTIRTAFRDRTPGVSLIALTNNLAWELVFAIVHPPPLLIATIIVRSWLLVDIFVLYTTFRFARASASSPLLQRYLPFFVVGGTLSFFSGHWAISVHLSPIEAFYWSGMMCLVTMSASALGILIQRGHTRGASYGMWLSRFIASIFAISSLFLRSFYWPQVWGWSDNILMRWLSGAFFVLDVLYGVCFWYTRQLEKGAGRLKQF</sequence>
<accession>A0ABR4HZ42</accession>
<name>A0ABR4HZ42_9EURO</name>
<comment type="caution">
    <text evidence="7">The sequence shown here is derived from an EMBL/GenBank/DDBJ whole genome shotgun (WGS) entry which is preliminary data.</text>
</comment>
<keyword evidence="3 6" id="KW-0812">Transmembrane</keyword>
<dbReference type="InterPro" id="IPR039020">
    <property type="entry name" value="PaxB-like"/>
</dbReference>
<evidence type="ECO:0000256" key="4">
    <source>
        <dbReference type="ARBA" id="ARBA00022989"/>
    </source>
</evidence>